<evidence type="ECO:0000256" key="10">
    <source>
        <dbReference type="HAMAP-Rule" id="MF_00415"/>
    </source>
</evidence>
<dbReference type="GO" id="GO:0009279">
    <property type="term" value="C:cell outer membrane"/>
    <property type="evidence" value="ECO:0007669"/>
    <property type="project" value="UniProtKB-SubCell"/>
</dbReference>
<comment type="function">
    <text evidence="1 10">Assembles around the rod to form the L-ring and probably protects the motor/basal body from shearing forces during rotation.</text>
</comment>
<protein>
    <recommendedName>
        <fullName evidence="4 10">Flagellar L-ring protein</fullName>
    </recommendedName>
    <alternativeName>
        <fullName evidence="9 10">Basal body L-ring protein</fullName>
    </alternativeName>
</protein>
<evidence type="ECO:0000256" key="8">
    <source>
        <dbReference type="ARBA" id="ARBA00023237"/>
    </source>
</evidence>
<dbReference type="NCBIfam" id="NF001303">
    <property type="entry name" value="PRK00249.1-3"/>
    <property type="match status" value="1"/>
</dbReference>
<dbReference type="GO" id="GO:0003774">
    <property type="term" value="F:cytoskeletal motor activity"/>
    <property type="evidence" value="ECO:0007669"/>
    <property type="project" value="InterPro"/>
</dbReference>
<dbReference type="Proteomes" id="UP000092884">
    <property type="component" value="Chromosome"/>
</dbReference>
<evidence type="ECO:0000256" key="6">
    <source>
        <dbReference type="ARBA" id="ARBA00023136"/>
    </source>
</evidence>
<organism evidence="11 12">
    <name type="scientific">Helicobacter enhydrae</name>
    <dbReference type="NCBI Taxonomy" id="222136"/>
    <lineage>
        <taxon>Bacteria</taxon>
        <taxon>Pseudomonadati</taxon>
        <taxon>Campylobacterota</taxon>
        <taxon>Epsilonproteobacteria</taxon>
        <taxon>Campylobacterales</taxon>
        <taxon>Helicobacteraceae</taxon>
        <taxon>Helicobacter</taxon>
    </lineage>
</organism>
<dbReference type="PRINTS" id="PR01008">
    <property type="entry name" value="FLGLRINGFLGH"/>
</dbReference>
<sequence>MQLALYPSNSILKGYILKKIFLTLIAFGSLWAVEPDIDFAPPEYVENMPEKEFIPEFNKAGSLFGQGDRPLFSDRRAMRPDDLITILINENSESSFSTNKTFNGASGGNVTPPILSYNGNDEAQKEAVEYLNNQSNFNLQKSNDTSNFQGGGKQNRSQSTKLTLTARVIKVLENGNYFIYGNKEILVDGEKQIMKVSGVIRPYDISRDNSIDSKYIADARIEFKSVGAISQTTTQKQATQAINDTYPF</sequence>
<gene>
    <name evidence="10" type="primary">flgH</name>
    <name evidence="11" type="ORF">BBW65_02925</name>
</gene>
<dbReference type="EMBL" id="CP016503">
    <property type="protein sequence ID" value="ANV97820.1"/>
    <property type="molecule type" value="Genomic_DNA"/>
</dbReference>
<comment type="similarity">
    <text evidence="2 10">Belongs to the FlgH family.</text>
</comment>
<dbReference type="HAMAP" id="MF_00415">
    <property type="entry name" value="FlgH"/>
    <property type="match status" value="1"/>
</dbReference>
<evidence type="ECO:0000313" key="12">
    <source>
        <dbReference type="Proteomes" id="UP000092884"/>
    </source>
</evidence>
<accession>A0A1B1U4Z1</accession>
<evidence type="ECO:0000256" key="4">
    <source>
        <dbReference type="ARBA" id="ARBA00016940"/>
    </source>
</evidence>
<proteinExistence type="inferred from homology"/>
<dbReference type="GO" id="GO:0009427">
    <property type="term" value="C:bacterial-type flagellum basal body, distal rod, L ring"/>
    <property type="evidence" value="ECO:0007669"/>
    <property type="project" value="InterPro"/>
</dbReference>
<evidence type="ECO:0000256" key="5">
    <source>
        <dbReference type="ARBA" id="ARBA00022729"/>
    </source>
</evidence>
<evidence type="ECO:0000256" key="2">
    <source>
        <dbReference type="ARBA" id="ARBA00006929"/>
    </source>
</evidence>
<dbReference type="AlphaFoldDB" id="A0A1B1U4Z1"/>
<dbReference type="PANTHER" id="PTHR34933">
    <property type="entry name" value="FLAGELLAR L-RING PROTEIN"/>
    <property type="match status" value="1"/>
</dbReference>
<keyword evidence="7 10" id="KW-0975">Bacterial flagellum</keyword>
<evidence type="ECO:0000256" key="1">
    <source>
        <dbReference type="ARBA" id="ARBA00002591"/>
    </source>
</evidence>
<evidence type="ECO:0000256" key="9">
    <source>
        <dbReference type="ARBA" id="ARBA00032876"/>
    </source>
</evidence>
<reference evidence="12" key="1">
    <citation type="submission" date="2016-07" db="EMBL/GenBank/DDBJ databases">
        <authorList>
            <person name="Florea S."/>
            <person name="Webb J.S."/>
            <person name="Jaromczyk J."/>
            <person name="Schardl C.L."/>
        </authorList>
    </citation>
    <scope>NUCLEOTIDE SEQUENCE [LARGE SCALE GENOMIC DNA]</scope>
    <source>
        <strain evidence="12">MIT 01-6242</strain>
    </source>
</reference>
<keyword evidence="12" id="KW-1185">Reference proteome</keyword>
<keyword evidence="6 10" id="KW-0472">Membrane</keyword>
<evidence type="ECO:0000256" key="3">
    <source>
        <dbReference type="ARBA" id="ARBA00011439"/>
    </source>
</evidence>
<name>A0A1B1U4Z1_9HELI</name>
<keyword evidence="11" id="KW-0282">Flagellum</keyword>
<keyword evidence="5" id="KW-0732">Signal</keyword>
<dbReference type="KEGG" id="het:BBW65_02925"/>
<dbReference type="OrthoDB" id="9789227at2"/>
<dbReference type="PANTHER" id="PTHR34933:SF1">
    <property type="entry name" value="FLAGELLAR L-RING PROTEIN"/>
    <property type="match status" value="1"/>
</dbReference>
<dbReference type="GO" id="GO:0071973">
    <property type="term" value="P:bacterial-type flagellum-dependent cell motility"/>
    <property type="evidence" value="ECO:0007669"/>
    <property type="project" value="InterPro"/>
</dbReference>
<dbReference type="Pfam" id="PF02107">
    <property type="entry name" value="FlgH"/>
    <property type="match status" value="1"/>
</dbReference>
<keyword evidence="11" id="KW-0969">Cilium</keyword>
<keyword evidence="11" id="KW-0966">Cell projection</keyword>
<keyword evidence="8 10" id="KW-0998">Cell outer membrane</keyword>
<evidence type="ECO:0000256" key="7">
    <source>
        <dbReference type="ARBA" id="ARBA00023143"/>
    </source>
</evidence>
<dbReference type="InterPro" id="IPR000527">
    <property type="entry name" value="Flag_Lring"/>
</dbReference>
<dbReference type="STRING" id="222136.BBW65_02925"/>
<comment type="subunit">
    <text evidence="3 10">The basal body constitutes a major portion of the flagellar organelle and consists of four rings (L,P,S, and M) mounted on a central rod.</text>
</comment>
<evidence type="ECO:0000313" key="11">
    <source>
        <dbReference type="EMBL" id="ANV97820.1"/>
    </source>
</evidence>
<comment type="subcellular location">
    <subcellularLocation>
        <location evidence="10">Cell outer membrane</location>
    </subcellularLocation>
    <subcellularLocation>
        <location evidence="10">Bacterial flagellum basal body</location>
    </subcellularLocation>
</comment>
<dbReference type="RefSeq" id="WP_066339467.1">
    <property type="nucleotide sequence ID" value="NZ_CP016503.1"/>
</dbReference>